<name>A0AAJ7FGH3_CEPCN</name>
<feature type="compositionally biased region" description="Polar residues" evidence="6">
    <location>
        <begin position="296"/>
        <end position="308"/>
    </location>
</feature>
<dbReference type="InterPro" id="IPR001611">
    <property type="entry name" value="Leu-rich_rpt"/>
</dbReference>
<proteinExistence type="predicted"/>
<dbReference type="GO" id="GO:0005813">
    <property type="term" value="C:centrosome"/>
    <property type="evidence" value="ECO:0007669"/>
    <property type="project" value="UniProtKB-SubCell"/>
</dbReference>
<evidence type="ECO:0000256" key="4">
    <source>
        <dbReference type="ARBA" id="ARBA00023212"/>
    </source>
</evidence>
<feature type="coiled-coil region" evidence="5">
    <location>
        <begin position="338"/>
        <end position="414"/>
    </location>
</feature>
<dbReference type="KEGG" id="ccin:107265589"/>
<dbReference type="SUPFAM" id="SSF52047">
    <property type="entry name" value="RNI-like"/>
    <property type="match status" value="1"/>
</dbReference>
<comment type="subcellular location">
    <subcellularLocation>
        <location evidence="1">Cytoplasm</location>
        <location evidence="1">Cytoskeleton</location>
        <location evidence="1">Microtubule organizing center</location>
        <location evidence="1">Centrosome</location>
    </subcellularLocation>
</comment>
<evidence type="ECO:0000313" key="7">
    <source>
        <dbReference type="Proteomes" id="UP000694920"/>
    </source>
</evidence>
<dbReference type="InterPro" id="IPR032675">
    <property type="entry name" value="LRR_dom_sf"/>
</dbReference>
<dbReference type="AlphaFoldDB" id="A0AAJ7FGH3"/>
<evidence type="ECO:0000256" key="6">
    <source>
        <dbReference type="SAM" id="MobiDB-lite"/>
    </source>
</evidence>
<dbReference type="Proteomes" id="UP000694920">
    <property type="component" value="Unplaced"/>
</dbReference>
<dbReference type="PANTHER" id="PTHR23170">
    <property type="entry name" value="NY-REN-58 ANTIGEN"/>
    <property type="match status" value="1"/>
</dbReference>
<gene>
    <name evidence="8" type="primary">LOC107265589</name>
</gene>
<evidence type="ECO:0000256" key="5">
    <source>
        <dbReference type="SAM" id="Coils"/>
    </source>
</evidence>
<keyword evidence="7" id="KW-1185">Reference proteome</keyword>
<evidence type="ECO:0000256" key="2">
    <source>
        <dbReference type="ARBA" id="ARBA00022490"/>
    </source>
</evidence>
<feature type="coiled-coil region" evidence="5">
    <location>
        <begin position="451"/>
        <end position="696"/>
    </location>
</feature>
<sequence>MKMLEDHVLFNQLCEKRGITPPAEVLESVKVGSSTGELQLSGLSIMIPVCEIISKMLASSSTIKSIDLSDCMLLSKGLTSILNALCEGSSVISLNLKGNNIYGSVVAQLGEVFIHNNTLKKLNIEWNSLGSDVDSFKKFCEGLSKNHNIEELDLRYNQISPHCADALSKSLKYNKSLKYLDLAWNTLGLQGGELIQNSLRENKTLLKLNLRGNCIPDEIMHSIEDRVYENRCRRAMSDSHVSKSVEIAKSLVFKENIKPVSLSDSDSAVQTKLKYLRRKKCRRKRRKDEKCKTSEAKSSPTENSSNVETKSDDSLLTLKLAVSNVTESNITGPMETLMNDQNLKMAEVNDKIRELNQMLQDRTTAINLLTNEIAIKAAEVDAARSQANQLETEVSQLKEERDKYTAEKAKEILELKRAHMESEEKWQVSYKNMEESYDKTLQSKKESDMKARRYEREIHKSTLEIASLKEKLVSTTQAYEDLISRGKTEMHRLRRELKEREGRHKIEINILKNSLKETTRALEECQAQLQKTRSELRETIENQSQLKARLIEMEHVNVRCSRSEESLQKVKEEKAALDEKLQDSQRIVQTLQRQVASLQSELIEPQRRYSLLKDELEQEKQKSGSLKQELAEERFRLKEQSVQLQKMTLQITALNTQINEIQTSHAEALRERDKERKQLKEMILHKERDLSDLKAEEVQRAGQLYAAFSKYLGSIGPNPLL</sequence>
<dbReference type="SMART" id="SM00368">
    <property type="entry name" value="LRR_RI"/>
    <property type="match status" value="5"/>
</dbReference>
<dbReference type="Gene3D" id="3.80.10.10">
    <property type="entry name" value="Ribonuclease Inhibitor"/>
    <property type="match status" value="2"/>
</dbReference>
<evidence type="ECO:0000313" key="8">
    <source>
        <dbReference type="RefSeq" id="XP_015590670.1"/>
    </source>
</evidence>
<dbReference type="PANTHER" id="PTHR23170:SF3">
    <property type="entry name" value="LEUCINE-RICH REPEAT-CONTAINING PROTEIN 45"/>
    <property type="match status" value="1"/>
</dbReference>
<keyword evidence="4" id="KW-0206">Cytoskeleton</keyword>
<dbReference type="RefSeq" id="XP_015590670.1">
    <property type="nucleotide sequence ID" value="XM_015735184.2"/>
</dbReference>
<evidence type="ECO:0000256" key="3">
    <source>
        <dbReference type="ARBA" id="ARBA00023054"/>
    </source>
</evidence>
<evidence type="ECO:0000256" key="1">
    <source>
        <dbReference type="ARBA" id="ARBA00004300"/>
    </source>
</evidence>
<dbReference type="GeneID" id="107265589"/>
<dbReference type="Pfam" id="PF13516">
    <property type="entry name" value="LRR_6"/>
    <property type="match status" value="4"/>
</dbReference>
<reference evidence="8" key="1">
    <citation type="submission" date="2025-08" db="UniProtKB">
        <authorList>
            <consortium name="RefSeq"/>
        </authorList>
    </citation>
    <scope>IDENTIFICATION</scope>
</reference>
<protein>
    <submittedName>
        <fullName evidence="8">Leucine-rich repeat-containing protein 45</fullName>
    </submittedName>
</protein>
<feature type="region of interest" description="Disordered" evidence="6">
    <location>
        <begin position="280"/>
        <end position="310"/>
    </location>
</feature>
<keyword evidence="3 5" id="KW-0175">Coiled coil</keyword>
<accession>A0AAJ7FGH3</accession>
<organism evidence="7 8">
    <name type="scientific">Cephus cinctus</name>
    <name type="common">Wheat stem sawfly</name>
    <dbReference type="NCBI Taxonomy" id="211228"/>
    <lineage>
        <taxon>Eukaryota</taxon>
        <taxon>Metazoa</taxon>
        <taxon>Ecdysozoa</taxon>
        <taxon>Arthropoda</taxon>
        <taxon>Hexapoda</taxon>
        <taxon>Insecta</taxon>
        <taxon>Pterygota</taxon>
        <taxon>Neoptera</taxon>
        <taxon>Endopterygota</taxon>
        <taxon>Hymenoptera</taxon>
        <taxon>Cephoidea</taxon>
        <taxon>Cephidae</taxon>
        <taxon>Cephus</taxon>
    </lineage>
</organism>
<dbReference type="InterPro" id="IPR052116">
    <property type="entry name" value="Centro_Cilium_Assembly"/>
</dbReference>
<keyword evidence="2" id="KW-0963">Cytoplasm</keyword>